<dbReference type="OrthoDB" id="660486at2759"/>
<dbReference type="PANTHER" id="PTHR31374">
    <property type="entry name" value="AUXIN-INDUCED PROTEIN-LIKE-RELATED"/>
    <property type="match status" value="1"/>
</dbReference>
<evidence type="ECO:0000313" key="3">
    <source>
        <dbReference type="Proteomes" id="UP000541444"/>
    </source>
</evidence>
<dbReference type="AlphaFoldDB" id="A0A7J7M983"/>
<name>A0A7J7M983_9MAGN</name>
<dbReference type="GO" id="GO:0009733">
    <property type="term" value="P:response to auxin"/>
    <property type="evidence" value="ECO:0007669"/>
    <property type="project" value="InterPro"/>
</dbReference>
<comment type="caution">
    <text evidence="2">The sequence shown here is derived from an EMBL/GenBank/DDBJ whole genome shotgun (WGS) entry which is preliminary data.</text>
</comment>
<evidence type="ECO:0000313" key="2">
    <source>
        <dbReference type="EMBL" id="KAF6151402.1"/>
    </source>
</evidence>
<proteinExistence type="inferred from homology"/>
<evidence type="ECO:0000256" key="1">
    <source>
        <dbReference type="ARBA" id="ARBA00006974"/>
    </source>
</evidence>
<protein>
    <recommendedName>
        <fullName evidence="4">Small auxin up regulated protein</fullName>
    </recommendedName>
</protein>
<dbReference type="Pfam" id="PF02519">
    <property type="entry name" value="Auxin_inducible"/>
    <property type="match status" value="1"/>
</dbReference>
<sequence>MIKTECINHPLFKMLLEEVESEYGYINIGPLALPCDVDLFYKVLSEMDGDEIHLGSNYVKGYSTYSFLVHLVSFVVVVSKFMKDSVKYFIK</sequence>
<gene>
    <name evidence="2" type="ORF">GIB67_005126</name>
</gene>
<keyword evidence="3" id="KW-1185">Reference proteome</keyword>
<dbReference type="Proteomes" id="UP000541444">
    <property type="component" value="Unassembled WGS sequence"/>
</dbReference>
<reference evidence="2 3" key="1">
    <citation type="journal article" date="2020" name="IScience">
        <title>Genome Sequencing of the Endangered Kingdonia uniflora (Circaeasteraceae, Ranunculales) Reveals Potential Mechanisms of Evolutionary Specialization.</title>
        <authorList>
            <person name="Sun Y."/>
            <person name="Deng T."/>
            <person name="Zhang A."/>
            <person name="Moore M.J."/>
            <person name="Landis J.B."/>
            <person name="Lin N."/>
            <person name="Zhang H."/>
            <person name="Zhang X."/>
            <person name="Huang J."/>
            <person name="Zhang X."/>
            <person name="Sun H."/>
            <person name="Wang H."/>
        </authorList>
    </citation>
    <scope>NUCLEOTIDE SEQUENCE [LARGE SCALE GENOMIC DNA]</scope>
    <source>
        <strain evidence="2">TB1705</strain>
        <tissue evidence="2">Leaf</tissue>
    </source>
</reference>
<dbReference type="PANTHER" id="PTHR31374:SF118">
    <property type="entry name" value="OS01G0924966 PROTEIN"/>
    <property type="match status" value="1"/>
</dbReference>
<evidence type="ECO:0008006" key="4">
    <source>
        <dbReference type="Google" id="ProtNLM"/>
    </source>
</evidence>
<accession>A0A7J7M983</accession>
<comment type="similarity">
    <text evidence="1">Belongs to the ARG7 family.</text>
</comment>
<dbReference type="EMBL" id="JACGCM010001693">
    <property type="protein sequence ID" value="KAF6151402.1"/>
    <property type="molecule type" value="Genomic_DNA"/>
</dbReference>
<dbReference type="InterPro" id="IPR003676">
    <property type="entry name" value="SAUR_fam"/>
</dbReference>
<organism evidence="2 3">
    <name type="scientific">Kingdonia uniflora</name>
    <dbReference type="NCBI Taxonomy" id="39325"/>
    <lineage>
        <taxon>Eukaryota</taxon>
        <taxon>Viridiplantae</taxon>
        <taxon>Streptophyta</taxon>
        <taxon>Embryophyta</taxon>
        <taxon>Tracheophyta</taxon>
        <taxon>Spermatophyta</taxon>
        <taxon>Magnoliopsida</taxon>
        <taxon>Ranunculales</taxon>
        <taxon>Circaeasteraceae</taxon>
        <taxon>Kingdonia</taxon>
    </lineage>
</organism>